<sequence>MIHPPDVKKLLLEAAGPLSRARTGGRPAPRRVAQLPKSGRDQLAAELMVLLLTLQRRLDDYLAARPEGPAEESAQLLNDSAVVWMQESLLDLEATVVGLEAAAATARADPSEPRQARHEGRGAP</sequence>
<feature type="compositionally biased region" description="Low complexity" evidence="1">
    <location>
        <begin position="20"/>
        <end position="31"/>
    </location>
</feature>
<evidence type="ECO:0000313" key="2">
    <source>
        <dbReference type="EMBL" id="NVM94986.1"/>
    </source>
</evidence>
<keyword evidence="3" id="KW-1185">Reference proteome</keyword>
<protein>
    <submittedName>
        <fullName evidence="2">Uncharacterized protein</fullName>
    </submittedName>
</protein>
<name>A0A7Y7IGC2_9MICC</name>
<comment type="caution">
    <text evidence="2">The sequence shown here is derived from an EMBL/GenBank/DDBJ whole genome shotgun (WGS) entry which is preliminary data.</text>
</comment>
<feature type="compositionally biased region" description="Basic and acidic residues" evidence="1">
    <location>
        <begin position="109"/>
        <end position="124"/>
    </location>
</feature>
<evidence type="ECO:0000313" key="3">
    <source>
        <dbReference type="Proteomes" id="UP000543556"/>
    </source>
</evidence>
<accession>A0A7Y7IGC2</accession>
<reference evidence="2 3" key="1">
    <citation type="submission" date="2020-02" db="EMBL/GenBank/DDBJ databases">
        <title>Genome sequence of strain AETb3-4.</title>
        <authorList>
            <person name="Gao J."/>
            <person name="Zhang X."/>
        </authorList>
    </citation>
    <scope>NUCLEOTIDE SEQUENCE [LARGE SCALE GENOMIC DNA]</scope>
    <source>
        <strain evidence="2 3">AETb3-4</strain>
    </source>
</reference>
<proteinExistence type="predicted"/>
<evidence type="ECO:0000256" key="1">
    <source>
        <dbReference type="SAM" id="MobiDB-lite"/>
    </source>
</evidence>
<dbReference type="RefSeq" id="WP_176634715.1">
    <property type="nucleotide sequence ID" value="NZ_JAAMFM010000010.1"/>
</dbReference>
<feature type="region of interest" description="Disordered" evidence="1">
    <location>
        <begin position="18"/>
        <end position="37"/>
    </location>
</feature>
<dbReference type="EMBL" id="JAAMFM010000010">
    <property type="protein sequence ID" value="NVM94986.1"/>
    <property type="molecule type" value="Genomic_DNA"/>
</dbReference>
<dbReference type="Proteomes" id="UP000543556">
    <property type="component" value="Unassembled WGS sequence"/>
</dbReference>
<organism evidence="2 3">
    <name type="scientific">Arthrobacter wenxiniae</name>
    <dbReference type="NCBI Taxonomy" id="2713570"/>
    <lineage>
        <taxon>Bacteria</taxon>
        <taxon>Bacillati</taxon>
        <taxon>Actinomycetota</taxon>
        <taxon>Actinomycetes</taxon>
        <taxon>Micrococcales</taxon>
        <taxon>Micrococcaceae</taxon>
        <taxon>Arthrobacter</taxon>
    </lineage>
</organism>
<dbReference type="AlphaFoldDB" id="A0A7Y7IGC2"/>
<feature type="region of interest" description="Disordered" evidence="1">
    <location>
        <begin position="104"/>
        <end position="124"/>
    </location>
</feature>
<gene>
    <name evidence="2" type="ORF">G6034_08675</name>
</gene>